<reference evidence="2 3" key="1">
    <citation type="journal article" date="2007" name="PLoS Genet.">
        <title>The complete genome sequence of Yersinia pseudotuberculosis IP31758, the causative agent of Far East scarlet-like fever.</title>
        <authorList>
            <person name="Eppinger M."/>
            <person name="Rosovitz M.J."/>
            <person name="Fricke W.F."/>
            <person name="Rasko D.A."/>
            <person name="Kokorina G."/>
            <person name="Fayolle C."/>
            <person name="Lindler L.E."/>
            <person name="Carniel E."/>
            <person name="Ravel J."/>
        </authorList>
    </citation>
    <scope>NUCLEOTIDE SEQUENCE [LARGE SCALE GENOMIC DNA]</scope>
    <source>
        <strain evidence="2 3">IP 31758</strain>
        <plasmid evidence="3">Plasmid plasmid_153kb</plasmid>
    </source>
</reference>
<accession>A0A0U1QTM1</accession>
<evidence type="ECO:0000313" key="2">
    <source>
        <dbReference type="EMBL" id="ABS45730.1"/>
    </source>
</evidence>
<sequence length="149" mass="16477">MDFLYRGYNSTMTFKEAMTPKSPSPTPESGAEFDDDRVECGDPDFTFGLSVNNTIHSHEYGGNGEATAGISTTLHFEMAKKYALGRSSFASGYVIKMSVSALRHSGVDIHPIKGRLTTTAISEDDEHWIYFNGHFPEEAVVELIAVFRD</sequence>
<dbReference type="Proteomes" id="UP000002412">
    <property type="component" value="Plasmid p_153kb"/>
</dbReference>
<keyword evidence="2" id="KW-0614">Plasmid</keyword>
<feature type="region of interest" description="Disordered" evidence="1">
    <location>
        <begin position="16"/>
        <end position="35"/>
    </location>
</feature>
<dbReference type="EMBL" id="CP000719">
    <property type="protein sequence ID" value="ABS45730.1"/>
    <property type="molecule type" value="Genomic_DNA"/>
</dbReference>
<organism evidence="2 3">
    <name type="scientific">Yersinia pseudotuberculosis serotype O:1b (strain IP 31758)</name>
    <dbReference type="NCBI Taxonomy" id="349747"/>
    <lineage>
        <taxon>Bacteria</taxon>
        <taxon>Pseudomonadati</taxon>
        <taxon>Pseudomonadota</taxon>
        <taxon>Gammaproteobacteria</taxon>
        <taxon>Enterobacterales</taxon>
        <taxon>Yersiniaceae</taxon>
        <taxon>Yersinia</taxon>
    </lineage>
</organism>
<dbReference type="HOGENOM" id="CLU_1748964_0_0_6"/>
<evidence type="ECO:0000313" key="3">
    <source>
        <dbReference type="Proteomes" id="UP000002412"/>
    </source>
</evidence>
<gene>
    <name evidence="2" type="ordered locus">YpsIP31758_B0081</name>
</gene>
<name>A0A0U1QTM1_YERP3</name>
<proteinExistence type="predicted"/>
<geneLocation type="plasmid" evidence="3">
    <name>plasmid_153kb</name>
</geneLocation>
<dbReference type="RefSeq" id="WP_011988574.1">
    <property type="nucleotide sequence ID" value="NC_009705.1"/>
</dbReference>
<protein>
    <submittedName>
        <fullName evidence="2">Uncharacterized protein</fullName>
    </submittedName>
</protein>
<evidence type="ECO:0000256" key="1">
    <source>
        <dbReference type="SAM" id="MobiDB-lite"/>
    </source>
</evidence>
<dbReference type="KEGG" id="ypi:YpsIP31758_B0081"/>
<dbReference type="AlphaFoldDB" id="A0A0U1QTM1"/>